<organism evidence="1 2">
    <name type="scientific">Pseudomonas syringae pv. japonica str. M301072</name>
    <dbReference type="NCBI Taxonomy" id="629262"/>
    <lineage>
        <taxon>Bacteria</taxon>
        <taxon>Pseudomonadati</taxon>
        <taxon>Pseudomonadota</taxon>
        <taxon>Gammaproteobacteria</taxon>
        <taxon>Pseudomonadales</taxon>
        <taxon>Pseudomonadaceae</taxon>
        <taxon>Pseudomonas</taxon>
        <taxon>Pseudomonas syringae</taxon>
    </lineage>
</organism>
<dbReference type="AlphaFoldDB" id="F3G0M9"/>
<dbReference type="HOGENOM" id="CLU_3361607_0_0_6"/>
<dbReference type="Proteomes" id="UP000004471">
    <property type="component" value="Unassembled WGS sequence"/>
</dbReference>
<protein>
    <submittedName>
        <fullName evidence="1">D-isomer specific 2-hydroxyacid dehydrogenase family protein</fullName>
    </submittedName>
</protein>
<comment type="caution">
    <text evidence="1">The sequence shown here is derived from an EMBL/GenBank/DDBJ whole genome shotgun (WGS) entry which is preliminary data.</text>
</comment>
<gene>
    <name evidence="1" type="ORF">PSYJA_45991</name>
</gene>
<evidence type="ECO:0000313" key="2">
    <source>
        <dbReference type="Proteomes" id="UP000004471"/>
    </source>
</evidence>
<feature type="non-terminal residue" evidence="1">
    <location>
        <position position="36"/>
    </location>
</feature>
<proteinExistence type="predicted"/>
<evidence type="ECO:0000313" key="1">
    <source>
        <dbReference type="EMBL" id="EGH36021.1"/>
    </source>
</evidence>
<name>F3G0M9_PSESX</name>
<dbReference type="EMBL" id="AEAH01004334">
    <property type="protein sequence ID" value="EGH36021.1"/>
    <property type="molecule type" value="Genomic_DNA"/>
</dbReference>
<accession>F3G0M9</accession>
<sequence>YTQLLRKAAPDLEVFSTGDSAELSRMARDMGINLIA</sequence>
<feature type="non-terminal residue" evidence="1">
    <location>
        <position position="1"/>
    </location>
</feature>
<reference evidence="1 2" key="1">
    <citation type="journal article" date="2011" name="PLoS Pathog.">
        <title>Dynamic evolution of pathogenicity revealed by sequencing and comparative genomics of 19 Pseudomonas syringae isolates.</title>
        <authorList>
            <person name="Baltrus D.A."/>
            <person name="Nishimura M.T."/>
            <person name="Romanchuk A."/>
            <person name="Chang J.H."/>
            <person name="Mukhtar M.S."/>
            <person name="Cherkis K."/>
            <person name="Roach J."/>
            <person name="Grant S.R."/>
            <person name="Jones C.D."/>
            <person name="Dangl J.L."/>
        </authorList>
    </citation>
    <scope>NUCLEOTIDE SEQUENCE [LARGE SCALE GENOMIC DNA]</scope>
    <source>
        <strain evidence="2">M301072PT</strain>
    </source>
</reference>